<evidence type="ECO:0000313" key="20">
    <source>
        <dbReference type="RefSeq" id="XP_006815937.1"/>
    </source>
</evidence>
<dbReference type="InterPro" id="IPR001245">
    <property type="entry name" value="Ser-Thr/Tyr_kinase_cat_dom"/>
</dbReference>
<evidence type="ECO:0000256" key="7">
    <source>
        <dbReference type="ARBA" id="ARBA00022729"/>
    </source>
</evidence>
<evidence type="ECO:0000256" key="8">
    <source>
        <dbReference type="ARBA" id="ARBA00022741"/>
    </source>
</evidence>
<dbReference type="PROSITE" id="PS00108">
    <property type="entry name" value="PROTEIN_KINASE_ST"/>
    <property type="match status" value="1"/>
</dbReference>
<dbReference type="InterPro" id="IPR003605">
    <property type="entry name" value="GS_dom"/>
</dbReference>
<dbReference type="GeneID" id="100370104"/>
<keyword evidence="7" id="KW-0732">Signal</keyword>
<proteinExistence type="inferred from homology"/>
<evidence type="ECO:0000256" key="5">
    <source>
        <dbReference type="ARBA" id="ARBA00022679"/>
    </source>
</evidence>
<comment type="subcellular location">
    <subcellularLocation>
        <location evidence="1">Membrane</location>
        <topology evidence="1">Single-pass type I membrane protein</topology>
    </subcellularLocation>
</comment>
<dbReference type="InterPro" id="IPR008271">
    <property type="entry name" value="Ser/Thr_kinase_AS"/>
</dbReference>
<keyword evidence="9" id="KW-0418">Kinase</keyword>
<evidence type="ECO:0000256" key="12">
    <source>
        <dbReference type="ARBA" id="ARBA00023136"/>
    </source>
</evidence>
<evidence type="ECO:0000313" key="19">
    <source>
        <dbReference type="Proteomes" id="UP000694865"/>
    </source>
</evidence>
<keyword evidence="8 14" id="KW-0547">Nucleotide-binding</keyword>
<comment type="similarity">
    <text evidence="2">Belongs to the protein kinase superfamily. TKL Ser/Thr protein kinase family. TGFB receptor subfamily.</text>
</comment>
<dbReference type="InterPro" id="IPR000333">
    <property type="entry name" value="TGFB_receptor"/>
</dbReference>
<dbReference type="RefSeq" id="XP_006815937.1">
    <property type="nucleotide sequence ID" value="XM_006815874.1"/>
</dbReference>
<dbReference type="Pfam" id="PF07714">
    <property type="entry name" value="PK_Tyr_Ser-Thr"/>
    <property type="match status" value="1"/>
</dbReference>
<dbReference type="Gene3D" id="1.10.510.10">
    <property type="entry name" value="Transferase(Phosphotransferase) domain 1"/>
    <property type="match status" value="1"/>
</dbReference>
<dbReference type="PANTHER" id="PTHR23255">
    <property type="entry name" value="TRANSFORMING GROWTH FACTOR-BETA RECEPTOR TYPE I AND II"/>
    <property type="match status" value="1"/>
</dbReference>
<evidence type="ECO:0000256" key="13">
    <source>
        <dbReference type="ARBA" id="ARBA00023170"/>
    </source>
</evidence>
<dbReference type="InterPro" id="IPR017441">
    <property type="entry name" value="Protein_kinase_ATP_BS"/>
</dbReference>
<dbReference type="PROSITE" id="PS50011">
    <property type="entry name" value="PROTEIN_KINASE_DOM"/>
    <property type="match status" value="1"/>
</dbReference>
<keyword evidence="19" id="KW-1185">Reference proteome</keyword>
<evidence type="ECO:0000256" key="3">
    <source>
        <dbReference type="ARBA" id="ARBA00012401"/>
    </source>
</evidence>
<feature type="domain" description="Protein kinase" evidence="17">
    <location>
        <begin position="137"/>
        <end position="425"/>
    </location>
</feature>
<keyword evidence="12 16" id="KW-0472">Membrane</keyword>
<dbReference type="CDD" id="cd14142">
    <property type="entry name" value="STKc_ACVR1_ALK1"/>
    <property type="match status" value="1"/>
</dbReference>
<evidence type="ECO:0000256" key="1">
    <source>
        <dbReference type="ARBA" id="ARBA00004479"/>
    </source>
</evidence>
<evidence type="ECO:0000256" key="4">
    <source>
        <dbReference type="ARBA" id="ARBA00022527"/>
    </source>
</evidence>
<accession>A0ABM0M7E6</accession>
<protein>
    <recommendedName>
        <fullName evidence="3">receptor protein serine/threonine kinase</fullName>
        <ecNumber evidence="3">2.7.11.30</ecNumber>
    </recommendedName>
</protein>
<name>A0ABM0M7E6_SACKO</name>
<keyword evidence="5" id="KW-0808">Transferase</keyword>
<feature type="transmembrane region" description="Helical" evidence="16">
    <location>
        <begin position="53"/>
        <end position="75"/>
    </location>
</feature>
<dbReference type="Gene3D" id="3.30.200.20">
    <property type="entry name" value="Phosphorylase Kinase, domain 1"/>
    <property type="match status" value="1"/>
</dbReference>
<dbReference type="PROSITE" id="PS00107">
    <property type="entry name" value="PROTEIN_KINASE_ATP"/>
    <property type="match status" value="1"/>
</dbReference>
<evidence type="ECO:0000259" key="18">
    <source>
        <dbReference type="PROSITE" id="PS51256"/>
    </source>
</evidence>
<evidence type="ECO:0000256" key="15">
    <source>
        <dbReference type="RuleBase" id="RU000304"/>
    </source>
</evidence>
<gene>
    <name evidence="20" type="primary">LOC100370104</name>
</gene>
<keyword evidence="4 15" id="KW-0723">Serine/threonine-protein kinase</keyword>
<evidence type="ECO:0000256" key="6">
    <source>
        <dbReference type="ARBA" id="ARBA00022692"/>
    </source>
</evidence>
<dbReference type="PROSITE" id="PS51256">
    <property type="entry name" value="GS"/>
    <property type="match status" value="1"/>
</dbReference>
<dbReference type="InterPro" id="IPR000719">
    <property type="entry name" value="Prot_kinase_dom"/>
</dbReference>
<sequence>MTCDISHEGRAIVLCCTGDFCNEHLSPTLPPPPPEPEVDGPADYTYTYNVSSLLISIIVPIAAMIFCTIIAVIIFKKLHKQRMRELNARDPERHQINGLTAVAAQDDTLQEMLDHSCTSGSGSGLPFLVQRTVARQITLFDKVGKGRYGEVWRGLYHGENIAVKIFSTRDEKSWFRETQIYNTVLLRHDNILGFIASDMCSRHSCTQLWLIAHYHEHGSLYDYLNRNTIDVDVMLQFMLSAVSGLVHLHTEIFGTQGKPAIAHRDIKSKNILVKKNLQCAIADLGLSVMHSQKNDTIDMGSNTRVGTKRYMAPELLDETMNPDCFDSFKRVDVYTFGLVLWEIATRCVVGGIAEDYKPPYHDLVPHDPSFEDMRKVVCDAQLRPSIPNRWSTDPTLMAVAKLMRECWFQNSSARLTTLRIKKTLMKIGESSKKIKPDY</sequence>
<evidence type="ECO:0000256" key="9">
    <source>
        <dbReference type="ARBA" id="ARBA00022777"/>
    </source>
</evidence>
<feature type="domain" description="GS" evidence="18">
    <location>
        <begin position="107"/>
        <end position="136"/>
    </location>
</feature>
<evidence type="ECO:0000256" key="2">
    <source>
        <dbReference type="ARBA" id="ARBA00009605"/>
    </source>
</evidence>
<feature type="binding site" evidence="14">
    <location>
        <position position="164"/>
    </location>
    <ligand>
        <name>ATP</name>
        <dbReference type="ChEBI" id="CHEBI:30616"/>
    </ligand>
</feature>
<evidence type="ECO:0000259" key="17">
    <source>
        <dbReference type="PROSITE" id="PS50011"/>
    </source>
</evidence>
<dbReference type="SUPFAM" id="SSF56112">
    <property type="entry name" value="Protein kinase-like (PK-like)"/>
    <property type="match status" value="1"/>
</dbReference>
<keyword evidence="13" id="KW-0675">Receptor</keyword>
<dbReference type="Pfam" id="PF08515">
    <property type="entry name" value="TGF_beta_GS"/>
    <property type="match status" value="1"/>
</dbReference>
<evidence type="ECO:0000256" key="10">
    <source>
        <dbReference type="ARBA" id="ARBA00022840"/>
    </source>
</evidence>
<dbReference type="PANTHER" id="PTHR23255:SF72">
    <property type="entry name" value="RECEPTOR PROTEIN SERINE_THREONINE KINASE"/>
    <property type="match status" value="1"/>
</dbReference>
<reference evidence="20" key="1">
    <citation type="submission" date="2025-08" db="UniProtKB">
        <authorList>
            <consortium name="RefSeq"/>
        </authorList>
    </citation>
    <scope>IDENTIFICATION</scope>
    <source>
        <tissue evidence="20">Testes</tissue>
    </source>
</reference>
<keyword evidence="10 14" id="KW-0067">ATP-binding</keyword>
<keyword evidence="11 16" id="KW-1133">Transmembrane helix</keyword>
<evidence type="ECO:0000256" key="14">
    <source>
        <dbReference type="PROSITE-ProRule" id="PRU10141"/>
    </source>
</evidence>
<dbReference type="InterPro" id="IPR011009">
    <property type="entry name" value="Kinase-like_dom_sf"/>
</dbReference>
<dbReference type="Proteomes" id="UP000694865">
    <property type="component" value="Unplaced"/>
</dbReference>
<dbReference type="SMART" id="SM00467">
    <property type="entry name" value="GS"/>
    <property type="match status" value="1"/>
</dbReference>
<organism evidence="19 20">
    <name type="scientific">Saccoglossus kowalevskii</name>
    <name type="common">Acorn worm</name>
    <dbReference type="NCBI Taxonomy" id="10224"/>
    <lineage>
        <taxon>Eukaryota</taxon>
        <taxon>Metazoa</taxon>
        <taxon>Hemichordata</taxon>
        <taxon>Enteropneusta</taxon>
        <taxon>Harrimaniidae</taxon>
        <taxon>Saccoglossus</taxon>
    </lineage>
</organism>
<evidence type="ECO:0000256" key="16">
    <source>
        <dbReference type="SAM" id="Phobius"/>
    </source>
</evidence>
<keyword evidence="6 16" id="KW-0812">Transmembrane</keyword>
<dbReference type="SMART" id="SM00220">
    <property type="entry name" value="S_TKc"/>
    <property type="match status" value="1"/>
</dbReference>
<dbReference type="EC" id="2.7.11.30" evidence="3"/>
<evidence type="ECO:0000256" key="11">
    <source>
        <dbReference type="ARBA" id="ARBA00022989"/>
    </source>
</evidence>